<evidence type="ECO:0000313" key="1">
    <source>
        <dbReference type="EMBL" id="PXW75246.1"/>
    </source>
</evidence>
<protein>
    <submittedName>
        <fullName evidence="1">Putative secreted protein with PEP-CTERM sorting signal</fullName>
    </submittedName>
</protein>
<comment type="caution">
    <text evidence="1">The sequence shown here is derived from an EMBL/GenBank/DDBJ whole genome shotgun (WGS) entry which is preliminary data.</text>
</comment>
<evidence type="ECO:0000313" key="2">
    <source>
        <dbReference type="Proteomes" id="UP000248014"/>
    </source>
</evidence>
<dbReference type="EMBL" id="QJJM01000007">
    <property type="protein sequence ID" value="PXW75246.1"/>
    <property type="molecule type" value="Genomic_DNA"/>
</dbReference>
<reference evidence="1 2" key="1">
    <citation type="submission" date="2018-05" db="EMBL/GenBank/DDBJ databases">
        <title>Genomic Encyclopedia of Type Strains, Phase IV (KMG-IV): sequencing the most valuable type-strain genomes for metagenomic binning, comparative biology and taxonomic classification.</title>
        <authorList>
            <person name="Goeker M."/>
        </authorList>
    </citation>
    <scope>NUCLEOTIDE SEQUENCE [LARGE SCALE GENOMIC DNA]</scope>
    <source>
        <strain evidence="1 2">DSM 3183</strain>
    </source>
</reference>
<name>A0A2V3V0F4_9SPHN</name>
<proteinExistence type="predicted"/>
<keyword evidence="2" id="KW-1185">Reference proteome</keyword>
<dbReference type="Proteomes" id="UP000248014">
    <property type="component" value="Unassembled WGS sequence"/>
</dbReference>
<sequence length="91" mass="9630">MKCLGMKPGRLHSFKVGQRWAVGVLAMASAVPGEASPLSRITLDGLTRAEGIRSWIEITEPGSLGLLCMGVLGLLIGRWAAGRSHKGPPRP</sequence>
<organism evidence="1 2">
    <name type="scientific">Blastomonas natatoria</name>
    <dbReference type="NCBI Taxonomy" id="34015"/>
    <lineage>
        <taxon>Bacteria</taxon>
        <taxon>Pseudomonadati</taxon>
        <taxon>Pseudomonadota</taxon>
        <taxon>Alphaproteobacteria</taxon>
        <taxon>Sphingomonadales</taxon>
        <taxon>Sphingomonadaceae</taxon>
        <taxon>Blastomonas</taxon>
    </lineage>
</organism>
<gene>
    <name evidence="1" type="ORF">C7451_107217</name>
</gene>
<dbReference type="AlphaFoldDB" id="A0A2V3V0F4"/>
<accession>A0A2V3V0F4</accession>